<accession>A0A8H3EBJ8</accession>
<feature type="transmembrane region" description="Helical" evidence="6">
    <location>
        <begin position="98"/>
        <end position="117"/>
    </location>
</feature>
<evidence type="ECO:0000313" key="8">
    <source>
        <dbReference type="Proteomes" id="UP000664169"/>
    </source>
</evidence>
<feature type="transmembrane region" description="Helical" evidence="6">
    <location>
        <begin position="129"/>
        <end position="152"/>
    </location>
</feature>
<evidence type="ECO:0000313" key="7">
    <source>
        <dbReference type="EMBL" id="CAF9903469.1"/>
    </source>
</evidence>
<reference evidence="7" key="1">
    <citation type="submission" date="2021-03" db="EMBL/GenBank/DDBJ databases">
        <authorList>
            <person name="Tagirdzhanova G."/>
        </authorList>
    </citation>
    <scope>NUCLEOTIDE SEQUENCE</scope>
</reference>
<evidence type="ECO:0000256" key="4">
    <source>
        <dbReference type="ARBA" id="ARBA00023136"/>
    </source>
</evidence>
<evidence type="ECO:0000256" key="3">
    <source>
        <dbReference type="ARBA" id="ARBA00022989"/>
    </source>
</evidence>
<feature type="transmembrane region" description="Helical" evidence="6">
    <location>
        <begin position="68"/>
        <end position="86"/>
    </location>
</feature>
<feature type="transmembrane region" description="Helical" evidence="6">
    <location>
        <begin position="37"/>
        <end position="62"/>
    </location>
</feature>
<evidence type="ECO:0000256" key="2">
    <source>
        <dbReference type="ARBA" id="ARBA00022692"/>
    </source>
</evidence>
<gene>
    <name evidence="7" type="ORF">GOMPHAMPRED_000285</name>
</gene>
<keyword evidence="3 6" id="KW-1133">Transmembrane helix</keyword>
<dbReference type="InterPro" id="IPR006603">
    <property type="entry name" value="PQ-loop_rpt"/>
</dbReference>
<evidence type="ECO:0000256" key="6">
    <source>
        <dbReference type="SAM" id="Phobius"/>
    </source>
</evidence>
<evidence type="ECO:0000256" key="1">
    <source>
        <dbReference type="ARBA" id="ARBA00004141"/>
    </source>
</evidence>
<dbReference type="PANTHER" id="PTHR16201">
    <property type="entry name" value="SEVEN TRANSMEMBRANE PROTEIN 1-RELATED"/>
    <property type="match status" value="1"/>
</dbReference>
<evidence type="ECO:0000256" key="5">
    <source>
        <dbReference type="SAM" id="MobiDB-lite"/>
    </source>
</evidence>
<proteinExistence type="predicted"/>
<dbReference type="Pfam" id="PF04193">
    <property type="entry name" value="PQ-loop"/>
    <property type="match status" value="1"/>
</dbReference>
<feature type="compositionally biased region" description="Polar residues" evidence="5">
    <location>
        <begin position="168"/>
        <end position="177"/>
    </location>
</feature>
<organism evidence="7 8">
    <name type="scientific">Gomphillus americanus</name>
    <dbReference type="NCBI Taxonomy" id="1940652"/>
    <lineage>
        <taxon>Eukaryota</taxon>
        <taxon>Fungi</taxon>
        <taxon>Dikarya</taxon>
        <taxon>Ascomycota</taxon>
        <taxon>Pezizomycotina</taxon>
        <taxon>Lecanoromycetes</taxon>
        <taxon>OSLEUM clade</taxon>
        <taxon>Ostropomycetidae</taxon>
        <taxon>Ostropales</taxon>
        <taxon>Graphidaceae</taxon>
        <taxon>Gomphilloideae</taxon>
        <taxon>Gomphillus</taxon>
    </lineage>
</organism>
<comment type="caution">
    <text evidence="7">The sequence shown here is derived from an EMBL/GenBank/DDBJ whole genome shotgun (WGS) entry which is preliminary data.</text>
</comment>
<dbReference type="PANTHER" id="PTHR16201:SF11">
    <property type="entry name" value="PQ-LOOP REPEAT-CONTAINING PROTEIN"/>
    <property type="match status" value="1"/>
</dbReference>
<feature type="region of interest" description="Disordered" evidence="5">
    <location>
        <begin position="163"/>
        <end position="199"/>
    </location>
</feature>
<keyword evidence="2 6" id="KW-0812">Transmembrane</keyword>
<comment type="subcellular location">
    <subcellularLocation>
        <location evidence="1">Membrane</location>
        <topology evidence="1">Multi-pass membrane protein</topology>
    </subcellularLocation>
</comment>
<dbReference type="InterPro" id="IPR051415">
    <property type="entry name" value="LAAT-1"/>
</dbReference>
<protein>
    <recommendedName>
        <fullName evidence="9">PQ loop repeat protein</fullName>
    </recommendedName>
</protein>
<evidence type="ECO:0008006" key="9">
    <source>
        <dbReference type="Google" id="ProtNLM"/>
    </source>
</evidence>
<sequence>MDEANGSSLLLFIIYFPKASNWVPPADIKEQPSYRTALIVTFIAVVYSAALAVATIAIGAVAPEYLQAYANSLGIFAAILTSIQYFPQLWTTWKLGRVGSISIPMMCIQTPGGFLWAASLAARLGWAGWSAWALYLITATMQGVLLIMGIVFELQHRRRKRAGLVPESETTSVSGDTISEEIEGPQETSPLLNDRTTKK</sequence>
<dbReference type="Gene3D" id="1.20.1280.290">
    <property type="match status" value="1"/>
</dbReference>
<dbReference type="OrthoDB" id="19344at2759"/>
<dbReference type="AlphaFoldDB" id="A0A8H3EBJ8"/>
<dbReference type="Proteomes" id="UP000664169">
    <property type="component" value="Unassembled WGS sequence"/>
</dbReference>
<keyword evidence="8" id="KW-1185">Reference proteome</keyword>
<dbReference type="EMBL" id="CAJPDQ010000001">
    <property type="protein sequence ID" value="CAF9903469.1"/>
    <property type="molecule type" value="Genomic_DNA"/>
</dbReference>
<dbReference type="GO" id="GO:0016020">
    <property type="term" value="C:membrane"/>
    <property type="evidence" value="ECO:0007669"/>
    <property type="project" value="UniProtKB-SubCell"/>
</dbReference>
<name>A0A8H3EBJ8_9LECA</name>
<keyword evidence="4 6" id="KW-0472">Membrane</keyword>